<dbReference type="SUPFAM" id="SSF56112">
    <property type="entry name" value="Protein kinase-like (PK-like)"/>
    <property type="match status" value="1"/>
</dbReference>
<dbReference type="InterPro" id="IPR000719">
    <property type="entry name" value="Prot_kinase_dom"/>
</dbReference>
<dbReference type="KEGG" id="kbs:EPA93_35640"/>
<dbReference type="RefSeq" id="WP_129892080.1">
    <property type="nucleotide sequence ID" value="NZ_CP035758.1"/>
</dbReference>
<dbReference type="Pfam" id="PF00069">
    <property type="entry name" value="Pkinase"/>
    <property type="match status" value="1"/>
</dbReference>
<sequence>MNDYTRYKVGNYSVSHLLGFGGWAEVYLGQHIYLKFMVAIKLLHARLANDILSNFLAEARVLAQLEHPHIIRLHDFGIEGTTPYIVMGYAHNGSIRRRYPRGATMPLAEVVEITRQIAAALQFAHDRQLLHHNLKPDNILLGANGEILLSDFGFATLAPQLSLHRYALRRNETIAYMAPEQLQGQPSPASDQYALAAMAYEWLSGSLPFSGSDQEIGQQHLYKESPQFPRHAPSLPPAIEQVIMRALSKEQQQRFEHVEQFAEALEQACRVQIAAPGLVSAPATPTNEQISFQPVPQESPASGRSAVPQKHKQPGSDILAPAINDLSIFPIAIEDGTGLNDTSQGQTQLESQEEPQLVVAQPIGLPQTELPMASVEQGARVEQQSPKDASSVQVSQELGQAKDLFHEIYLTTLAQSPTQPIYPVPRHEQSAPSSSKEGELSEAHSPTRRKRRVLTIIGILTLILLGCAIGCYLYTFNHPISWPFTLPAQFPFLSRSSKPAHYQAWAHQAHLSPHMLIQTETLGIQISWLLTQAITS</sequence>
<evidence type="ECO:0000256" key="5">
    <source>
        <dbReference type="PROSITE-ProRule" id="PRU10141"/>
    </source>
</evidence>
<dbReference type="PANTHER" id="PTHR43289:SF34">
    <property type="entry name" value="SERINE_THREONINE-PROTEIN KINASE YBDM-RELATED"/>
    <property type="match status" value="1"/>
</dbReference>
<keyword evidence="7" id="KW-0812">Transmembrane</keyword>
<reference evidence="9 10" key="1">
    <citation type="submission" date="2019-01" db="EMBL/GenBank/DDBJ databases">
        <title>Ktedonosporobacter rubrisoli SCAWS-G2.</title>
        <authorList>
            <person name="Huang Y."/>
            <person name="Yan B."/>
        </authorList>
    </citation>
    <scope>NUCLEOTIDE SEQUENCE [LARGE SCALE GENOMIC DNA]</scope>
    <source>
        <strain evidence="9 10">SCAWS-G2</strain>
    </source>
</reference>
<evidence type="ECO:0000259" key="8">
    <source>
        <dbReference type="PROSITE" id="PS50011"/>
    </source>
</evidence>
<feature type="region of interest" description="Disordered" evidence="6">
    <location>
        <begin position="419"/>
        <end position="446"/>
    </location>
</feature>
<dbReference type="GO" id="GO:0004674">
    <property type="term" value="F:protein serine/threonine kinase activity"/>
    <property type="evidence" value="ECO:0007669"/>
    <property type="project" value="UniProtKB-KW"/>
</dbReference>
<proteinExistence type="predicted"/>
<feature type="compositionally biased region" description="Polar residues" evidence="6">
    <location>
        <begin position="283"/>
        <end position="302"/>
    </location>
</feature>
<evidence type="ECO:0000313" key="10">
    <source>
        <dbReference type="Proteomes" id="UP000290365"/>
    </source>
</evidence>
<feature type="binding site" evidence="5">
    <location>
        <position position="41"/>
    </location>
    <ligand>
        <name>ATP</name>
        <dbReference type="ChEBI" id="CHEBI:30616"/>
    </ligand>
</feature>
<dbReference type="GO" id="GO:0005524">
    <property type="term" value="F:ATP binding"/>
    <property type="evidence" value="ECO:0007669"/>
    <property type="project" value="UniProtKB-UniRule"/>
</dbReference>
<keyword evidence="3 9" id="KW-0418">Kinase</keyword>
<evidence type="ECO:0000256" key="7">
    <source>
        <dbReference type="SAM" id="Phobius"/>
    </source>
</evidence>
<keyword evidence="4 5" id="KW-0067">ATP-binding</keyword>
<feature type="transmembrane region" description="Helical" evidence="7">
    <location>
        <begin position="453"/>
        <end position="475"/>
    </location>
</feature>
<keyword evidence="7" id="KW-0472">Membrane</keyword>
<protein>
    <submittedName>
        <fullName evidence="9">Serine/threonine protein kinase</fullName>
    </submittedName>
</protein>
<accession>A0A4P6JYV3</accession>
<dbReference type="InterPro" id="IPR017441">
    <property type="entry name" value="Protein_kinase_ATP_BS"/>
</dbReference>
<name>A0A4P6JYV3_KTERU</name>
<feature type="compositionally biased region" description="Polar residues" evidence="6">
    <location>
        <begin position="382"/>
        <end position="395"/>
    </location>
</feature>
<organism evidence="9 10">
    <name type="scientific">Ktedonosporobacter rubrisoli</name>
    <dbReference type="NCBI Taxonomy" id="2509675"/>
    <lineage>
        <taxon>Bacteria</taxon>
        <taxon>Bacillati</taxon>
        <taxon>Chloroflexota</taxon>
        <taxon>Ktedonobacteria</taxon>
        <taxon>Ktedonobacterales</taxon>
        <taxon>Ktedonosporobacteraceae</taxon>
        <taxon>Ktedonosporobacter</taxon>
    </lineage>
</organism>
<dbReference type="PROSITE" id="PS00107">
    <property type="entry name" value="PROTEIN_KINASE_ATP"/>
    <property type="match status" value="1"/>
</dbReference>
<dbReference type="EMBL" id="CP035758">
    <property type="protein sequence ID" value="QBD81018.1"/>
    <property type="molecule type" value="Genomic_DNA"/>
</dbReference>
<feature type="domain" description="Protein kinase" evidence="8">
    <location>
        <begin position="12"/>
        <end position="266"/>
    </location>
</feature>
<dbReference type="AlphaFoldDB" id="A0A4P6JYV3"/>
<dbReference type="PANTHER" id="PTHR43289">
    <property type="entry name" value="MITOGEN-ACTIVATED PROTEIN KINASE KINASE KINASE 20-RELATED"/>
    <property type="match status" value="1"/>
</dbReference>
<gene>
    <name evidence="9" type="ORF">EPA93_35640</name>
</gene>
<keyword evidence="1" id="KW-0808">Transferase</keyword>
<dbReference type="Gene3D" id="1.10.510.10">
    <property type="entry name" value="Transferase(Phosphotransferase) domain 1"/>
    <property type="match status" value="1"/>
</dbReference>
<dbReference type="InterPro" id="IPR011009">
    <property type="entry name" value="Kinase-like_dom_sf"/>
</dbReference>
<keyword evidence="9" id="KW-0723">Serine/threonine-protein kinase</keyword>
<feature type="region of interest" description="Disordered" evidence="6">
    <location>
        <begin position="375"/>
        <end position="395"/>
    </location>
</feature>
<keyword evidence="2 5" id="KW-0547">Nucleotide-binding</keyword>
<evidence type="ECO:0000256" key="1">
    <source>
        <dbReference type="ARBA" id="ARBA00022679"/>
    </source>
</evidence>
<keyword evidence="10" id="KW-1185">Reference proteome</keyword>
<dbReference type="PROSITE" id="PS50011">
    <property type="entry name" value="PROTEIN_KINASE_DOM"/>
    <property type="match status" value="1"/>
</dbReference>
<keyword evidence="7" id="KW-1133">Transmembrane helix</keyword>
<dbReference type="Gene3D" id="3.30.200.20">
    <property type="entry name" value="Phosphorylase Kinase, domain 1"/>
    <property type="match status" value="1"/>
</dbReference>
<evidence type="ECO:0000256" key="2">
    <source>
        <dbReference type="ARBA" id="ARBA00022741"/>
    </source>
</evidence>
<dbReference type="CDD" id="cd14014">
    <property type="entry name" value="STKc_PknB_like"/>
    <property type="match status" value="1"/>
</dbReference>
<dbReference type="Proteomes" id="UP000290365">
    <property type="component" value="Chromosome"/>
</dbReference>
<dbReference type="OrthoDB" id="9801841at2"/>
<evidence type="ECO:0000256" key="4">
    <source>
        <dbReference type="ARBA" id="ARBA00022840"/>
    </source>
</evidence>
<evidence type="ECO:0000313" key="9">
    <source>
        <dbReference type="EMBL" id="QBD81018.1"/>
    </source>
</evidence>
<feature type="region of interest" description="Disordered" evidence="6">
    <location>
        <begin position="282"/>
        <end position="317"/>
    </location>
</feature>
<evidence type="ECO:0000256" key="3">
    <source>
        <dbReference type="ARBA" id="ARBA00022777"/>
    </source>
</evidence>
<evidence type="ECO:0000256" key="6">
    <source>
        <dbReference type="SAM" id="MobiDB-lite"/>
    </source>
</evidence>